<feature type="domain" description="RNA-binding S4" evidence="5">
    <location>
        <begin position="9"/>
        <end position="72"/>
    </location>
</feature>
<dbReference type="NCBIfam" id="NF007673">
    <property type="entry name" value="PRK10348.1"/>
    <property type="match status" value="1"/>
</dbReference>
<accession>A0ABP7MQB7</accession>
<proteinExistence type="inferred from homology"/>
<comment type="similarity">
    <text evidence="1 4">Belongs to the HSP15 family.</text>
</comment>
<evidence type="ECO:0000259" key="5">
    <source>
        <dbReference type="SMART" id="SM00363"/>
    </source>
</evidence>
<dbReference type="PROSITE" id="PS50889">
    <property type="entry name" value="S4"/>
    <property type="match status" value="1"/>
</dbReference>
<dbReference type="EMBL" id="BAABBN010000007">
    <property type="protein sequence ID" value="GAA3926276.1"/>
    <property type="molecule type" value="Genomic_DNA"/>
</dbReference>
<comment type="caution">
    <text evidence="6">The sequence shown here is derived from an EMBL/GenBank/DDBJ whole genome shotgun (WGS) entry which is preliminary data.</text>
</comment>
<gene>
    <name evidence="6" type="primary">hslR</name>
    <name evidence="6" type="ORF">GCM10022277_22920</name>
</gene>
<evidence type="ECO:0000256" key="2">
    <source>
        <dbReference type="ARBA" id="ARBA00022884"/>
    </source>
</evidence>
<dbReference type="Proteomes" id="UP001501565">
    <property type="component" value="Unassembled WGS sequence"/>
</dbReference>
<protein>
    <recommendedName>
        <fullName evidence="4">Heat shock protein 15</fullName>
    </recommendedName>
</protein>
<dbReference type="InterPro" id="IPR002942">
    <property type="entry name" value="S4_RNA-bd"/>
</dbReference>
<evidence type="ECO:0000256" key="4">
    <source>
        <dbReference type="PIRNR" id="PIRNR016821"/>
    </source>
</evidence>
<dbReference type="CDD" id="cd00165">
    <property type="entry name" value="S4"/>
    <property type="match status" value="1"/>
</dbReference>
<sequence>MSDDQPLKVRLDKWLWAARLYKTRGLAKQFIEGGKVHYNSQRIKPSRTVEVGALITLRQGWDEKTIVVKGIAEKRVAAPQAQLLYEETPESIEKRTQDAITRKTMGAAAFISDTKPNKKERRQIHRFKNDVFE</sequence>
<dbReference type="SMART" id="SM00363">
    <property type="entry name" value="S4"/>
    <property type="match status" value="1"/>
</dbReference>
<evidence type="ECO:0000256" key="3">
    <source>
        <dbReference type="ARBA" id="ARBA00023125"/>
    </source>
</evidence>
<dbReference type="InterPro" id="IPR036986">
    <property type="entry name" value="S4_RNA-bd_sf"/>
</dbReference>
<evidence type="ECO:0000313" key="7">
    <source>
        <dbReference type="Proteomes" id="UP001501565"/>
    </source>
</evidence>
<evidence type="ECO:0000313" key="6">
    <source>
        <dbReference type="EMBL" id="GAA3926276.1"/>
    </source>
</evidence>
<evidence type="ECO:0000256" key="1">
    <source>
        <dbReference type="ARBA" id="ARBA00008396"/>
    </source>
</evidence>
<dbReference type="PIRSF" id="PIRSF016821">
    <property type="entry name" value="HSP15"/>
    <property type="match status" value="1"/>
</dbReference>
<keyword evidence="3 4" id="KW-0238">DNA-binding</keyword>
<dbReference type="Gene3D" id="3.10.290.10">
    <property type="entry name" value="RNA-binding S4 domain"/>
    <property type="match status" value="1"/>
</dbReference>
<organism evidence="6 7">
    <name type="scientific">Litoribacillus peritrichatus</name>
    <dbReference type="NCBI Taxonomy" id="718191"/>
    <lineage>
        <taxon>Bacteria</taxon>
        <taxon>Pseudomonadati</taxon>
        <taxon>Pseudomonadota</taxon>
        <taxon>Gammaproteobacteria</taxon>
        <taxon>Oceanospirillales</taxon>
        <taxon>Oceanospirillaceae</taxon>
        <taxon>Litoribacillus</taxon>
    </lineage>
</organism>
<name>A0ABP7MQB7_9GAMM</name>
<dbReference type="Pfam" id="PF01479">
    <property type="entry name" value="S4"/>
    <property type="match status" value="1"/>
</dbReference>
<keyword evidence="7" id="KW-1185">Reference proteome</keyword>
<dbReference type="InterPro" id="IPR025708">
    <property type="entry name" value="HSP15"/>
</dbReference>
<dbReference type="RefSeq" id="WP_344798667.1">
    <property type="nucleotide sequence ID" value="NZ_BAABBN010000007.1"/>
</dbReference>
<reference evidence="7" key="1">
    <citation type="journal article" date="2019" name="Int. J. Syst. Evol. Microbiol.">
        <title>The Global Catalogue of Microorganisms (GCM) 10K type strain sequencing project: providing services to taxonomists for standard genome sequencing and annotation.</title>
        <authorList>
            <consortium name="The Broad Institute Genomics Platform"/>
            <consortium name="The Broad Institute Genome Sequencing Center for Infectious Disease"/>
            <person name="Wu L."/>
            <person name="Ma J."/>
        </authorList>
    </citation>
    <scope>NUCLEOTIDE SEQUENCE [LARGE SCALE GENOMIC DNA]</scope>
    <source>
        <strain evidence="7">JCM 17551</strain>
    </source>
</reference>
<dbReference type="SUPFAM" id="SSF55174">
    <property type="entry name" value="Alpha-L RNA-binding motif"/>
    <property type="match status" value="1"/>
</dbReference>
<keyword evidence="6" id="KW-0346">Stress response</keyword>
<keyword evidence="2 4" id="KW-0694">RNA-binding</keyword>